<feature type="region of interest" description="Disordered" evidence="1">
    <location>
        <begin position="87"/>
        <end position="123"/>
    </location>
</feature>
<feature type="region of interest" description="Disordered" evidence="1">
    <location>
        <begin position="20"/>
        <end position="46"/>
    </location>
</feature>
<proteinExistence type="predicted"/>
<name>A0AAV9HDF7_9PEZI</name>
<reference evidence="2" key="2">
    <citation type="submission" date="2023-06" db="EMBL/GenBank/DDBJ databases">
        <authorList>
            <consortium name="Lawrence Berkeley National Laboratory"/>
            <person name="Mondo S.J."/>
            <person name="Hensen N."/>
            <person name="Bonometti L."/>
            <person name="Westerberg I."/>
            <person name="Brannstrom I.O."/>
            <person name="Guillou S."/>
            <person name="Cros-Aarteil S."/>
            <person name="Calhoun S."/>
            <person name="Haridas S."/>
            <person name="Kuo A."/>
            <person name="Pangilinan J."/>
            <person name="Riley R."/>
            <person name="Labutti K."/>
            <person name="Andreopoulos B."/>
            <person name="Lipzen A."/>
            <person name="Chen C."/>
            <person name="Yanf M."/>
            <person name="Daum C."/>
            <person name="Ng V."/>
            <person name="Clum A."/>
            <person name="Steindorff A."/>
            <person name="Ohm R."/>
            <person name="Martin F."/>
            <person name="Silar P."/>
            <person name="Natvig D."/>
            <person name="Lalanne C."/>
            <person name="Gautier V."/>
            <person name="Ament-Velasquez S.L."/>
            <person name="Kruys A."/>
            <person name="Hutchinson M.I."/>
            <person name="Powell A.J."/>
            <person name="Barry K."/>
            <person name="Miller A.N."/>
            <person name="Grigoriev I.V."/>
            <person name="Debuchy R."/>
            <person name="Gladieux P."/>
            <person name="Thoren M.H."/>
            <person name="Johannesson H."/>
        </authorList>
    </citation>
    <scope>NUCLEOTIDE SEQUENCE</scope>
    <source>
        <strain evidence="2">PSN324</strain>
    </source>
</reference>
<feature type="compositionally biased region" description="Basic and acidic residues" evidence="1">
    <location>
        <begin position="28"/>
        <end position="46"/>
    </location>
</feature>
<feature type="region of interest" description="Disordered" evidence="1">
    <location>
        <begin position="425"/>
        <end position="470"/>
    </location>
</feature>
<feature type="compositionally biased region" description="Pro residues" evidence="1">
    <location>
        <begin position="351"/>
        <end position="361"/>
    </location>
</feature>
<feature type="compositionally biased region" description="Pro residues" evidence="1">
    <location>
        <begin position="389"/>
        <end position="403"/>
    </location>
</feature>
<reference evidence="2" key="1">
    <citation type="journal article" date="2023" name="Mol. Phylogenet. Evol.">
        <title>Genome-scale phylogeny and comparative genomics of the fungal order Sordariales.</title>
        <authorList>
            <person name="Hensen N."/>
            <person name="Bonometti L."/>
            <person name="Westerberg I."/>
            <person name="Brannstrom I.O."/>
            <person name="Guillou S."/>
            <person name="Cros-Aarteil S."/>
            <person name="Calhoun S."/>
            <person name="Haridas S."/>
            <person name="Kuo A."/>
            <person name="Mondo S."/>
            <person name="Pangilinan J."/>
            <person name="Riley R."/>
            <person name="LaButti K."/>
            <person name="Andreopoulos B."/>
            <person name="Lipzen A."/>
            <person name="Chen C."/>
            <person name="Yan M."/>
            <person name="Daum C."/>
            <person name="Ng V."/>
            <person name="Clum A."/>
            <person name="Steindorff A."/>
            <person name="Ohm R.A."/>
            <person name="Martin F."/>
            <person name="Silar P."/>
            <person name="Natvig D.O."/>
            <person name="Lalanne C."/>
            <person name="Gautier V."/>
            <person name="Ament-Velasquez S.L."/>
            <person name="Kruys A."/>
            <person name="Hutchinson M.I."/>
            <person name="Powell A.J."/>
            <person name="Barry K."/>
            <person name="Miller A.N."/>
            <person name="Grigoriev I.V."/>
            <person name="Debuchy R."/>
            <person name="Gladieux P."/>
            <person name="Hiltunen Thoren M."/>
            <person name="Johannesson H."/>
        </authorList>
    </citation>
    <scope>NUCLEOTIDE SEQUENCE</scope>
    <source>
        <strain evidence="2">PSN324</strain>
    </source>
</reference>
<protein>
    <submittedName>
        <fullName evidence="2">Uncharacterized protein</fullName>
    </submittedName>
</protein>
<evidence type="ECO:0000313" key="2">
    <source>
        <dbReference type="EMBL" id="KAK4458852.1"/>
    </source>
</evidence>
<sequence>MPSEALRPRPLRLSQKVRNLGRLTPKPGHAEQDVPFRAVHTPDRPERVFTPIEAPSEQECSDRIASWHRAALRDDRFNAGKANWYDWTSDTEPNYGDEKNDNEKKGEEEERKEGNSINKVSPRTEDLDIHVSYGGASTYSALVADAEATQLRYRNDTRKVSHHPLICRTRYAPEELRRSYVTEGSALGITDAKVKGATASSVHIPARSPSAPPAQRDNTHITPNHSSRSTSPAKPGLQAEDTVTPVAEISKPKPEKFRRGFCPYCNCNFGDSRPLTCPHPKCRKGLTTFQESYIPPPRLHHRPLLKRHAYPKKPFMPKGSDTPKERFPIPKARPGAKQRLDDSLRRLRTPPGTPPNPPSNPPARSSLREVPTQKSKSIVDRIQRASIGLPPPSTPPPTTPLPVVPHRKQDLDNARSVRKPHIMDNYSSASSTKSINGTRRTDSPASRLPRPKFYQEPAARTRAPGPNQIGSLEQMTEVLRQDTAESDVFDEIIDSYRVGSPVMGTDSARWI</sequence>
<evidence type="ECO:0000313" key="3">
    <source>
        <dbReference type="Proteomes" id="UP001321749"/>
    </source>
</evidence>
<evidence type="ECO:0000256" key="1">
    <source>
        <dbReference type="SAM" id="MobiDB-lite"/>
    </source>
</evidence>
<feature type="region of interest" description="Disordered" evidence="1">
    <location>
        <begin position="200"/>
        <end position="251"/>
    </location>
</feature>
<dbReference type="AlphaFoldDB" id="A0AAV9HDF7"/>
<organism evidence="2 3">
    <name type="scientific">Cladorrhinum samala</name>
    <dbReference type="NCBI Taxonomy" id="585594"/>
    <lineage>
        <taxon>Eukaryota</taxon>
        <taxon>Fungi</taxon>
        <taxon>Dikarya</taxon>
        <taxon>Ascomycota</taxon>
        <taxon>Pezizomycotina</taxon>
        <taxon>Sordariomycetes</taxon>
        <taxon>Sordariomycetidae</taxon>
        <taxon>Sordariales</taxon>
        <taxon>Podosporaceae</taxon>
        <taxon>Cladorrhinum</taxon>
    </lineage>
</organism>
<accession>A0AAV9HDF7</accession>
<comment type="caution">
    <text evidence="2">The sequence shown here is derived from an EMBL/GenBank/DDBJ whole genome shotgun (WGS) entry which is preliminary data.</text>
</comment>
<feature type="compositionally biased region" description="Basic and acidic residues" evidence="1">
    <location>
        <begin position="96"/>
        <end position="114"/>
    </location>
</feature>
<dbReference type="Proteomes" id="UP001321749">
    <property type="component" value="Unassembled WGS sequence"/>
</dbReference>
<dbReference type="EMBL" id="MU865054">
    <property type="protein sequence ID" value="KAK4458852.1"/>
    <property type="molecule type" value="Genomic_DNA"/>
</dbReference>
<feature type="compositionally biased region" description="Polar residues" evidence="1">
    <location>
        <begin position="220"/>
        <end position="232"/>
    </location>
</feature>
<feature type="compositionally biased region" description="Polar residues" evidence="1">
    <location>
        <begin position="425"/>
        <end position="438"/>
    </location>
</feature>
<feature type="region of interest" description="Disordered" evidence="1">
    <location>
        <begin position="310"/>
        <end position="406"/>
    </location>
</feature>
<keyword evidence="3" id="KW-1185">Reference proteome</keyword>
<gene>
    <name evidence="2" type="ORF">QBC42DRAFT_313319</name>
</gene>